<proteinExistence type="predicted"/>
<organism evidence="1">
    <name type="scientific">Bracon brevicornis</name>
    <dbReference type="NCBI Taxonomy" id="1563983"/>
    <lineage>
        <taxon>Eukaryota</taxon>
        <taxon>Metazoa</taxon>
        <taxon>Ecdysozoa</taxon>
        <taxon>Arthropoda</taxon>
        <taxon>Hexapoda</taxon>
        <taxon>Insecta</taxon>
        <taxon>Pterygota</taxon>
        <taxon>Neoptera</taxon>
        <taxon>Endopterygota</taxon>
        <taxon>Hymenoptera</taxon>
        <taxon>Apocrita</taxon>
        <taxon>Ichneumonoidea</taxon>
        <taxon>Braconidae</taxon>
        <taxon>Braconinae</taxon>
        <taxon>Bracon</taxon>
    </lineage>
</organism>
<name>A0A6V7KEM7_9HYME</name>
<reference evidence="1" key="1">
    <citation type="submission" date="2020-07" db="EMBL/GenBank/DDBJ databases">
        <authorList>
            <person name="Ferguson B K."/>
        </authorList>
    </citation>
    <scope>NUCLEOTIDE SEQUENCE</scope>
    <source>
        <strain evidence="1">L06</strain>
    </source>
</reference>
<evidence type="ECO:0000313" key="1">
    <source>
        <dbReference type="EMBL" id="CAD1562244.1"/>
    </source>
</evidence>
<accession>A0A6V7KEM7</accession>
<protein>
    <submittedName>
        <fullName evidence="1">Uncharacterized protein</fullName>
    </submittedName>
</protein>
<dbReference type="AlphaFoldDB" id="A0A6V7KEM7"/>
<sequence length="66" mass="7581">MNTKLTVQELVIGYLAIPCNSRPSLDHYCREALALEKQIAETLKQIKYEEIALLRQKRDEDANGSF</sequence>
<gene>
    <name evidence="1" type="ORF">BBRV_LOCUS76756</name>
</gene>
<dbReference type="EMBL" id="CADCXW020000119">
    <property type="protein sequence ID" value="CAD1562244.1"/>
    <property type="molecule type" value="Genomic_DNA"/>
</dbReference>